<proteinExistence type="inferred from homology"/>
<dbReference type="NCBIfam" id="TIGR01784">
    <property type="entry name" value="T_den_put_tspse"/>
    <property type="match status" value="1"/>
</dbReference>
<feature type="domain" description="Transposase (putative) YhgA-like" evidence="2">
    <location>
        <begin position="8"/>
        <end position="209"/>
    </location>
</feature>
<dbReference type="Pfam" id="PF04754">
    <property type="entry name" value="Transposase_31"/>
    <property type="match status" value="1"/>
</dbReference>
<organism evidence="3">
    <name type="scientific">Providencia stuartii</name>
    <dbReference type="NCBI Taxonomy" id="588"/>
    <lineage>
        <taxon>Bacteria</taxon>
        <taxon>Pseudomonadati</taxon>
        <taxon>Pseudomonadota</taxon>
        <taxon>Gammaproteobacteria</taxon>
        <taxon>Enterobacterales</taxon>
        <taxon>Morganellaceae</taxon>
        <taxon>Providencia</taxon>
    </lineage>
</organism>
<gene>
    <name evidence="3" type="ORF">JRA39_002168</name>
    <name evidence="4" type="ORF">KDV35_04835</name>
</gene>
<dbReference type="AlphaFoldDB" id="A0AAI9I0G1"/>
<evidence type="ECO:0000313" key="3">
    <source>
        <dbReference type="EMBL" id="EMP9433113.1"/>
    </source>
</evidence>
<sequence>MIQKNPTTPHDAAFKGFLTQIDNARDFFDIHLPKHIRSLCDFNTLALTNSSFIDKKLRSRLSDVLYTVQTKLGDGYLYLLIEHQSTPDKLMSWRLMHYAFLAMNQHLQQGHKSLPLVVPILFYHGNNSPYPYLKTWTHCFSWPELADELYFNPFPLVDITVIDDNELVNHRKIAVMELALKHKNLRDEYQQVTSLLAQALNKHYNSEQDISIIINYLFTTLDSSQYFEQIIQQLIEQIENHQGVTMNIAQRLKDKAKLEGEIAGMQKARHENALSLLKNGVSFELVMKSLNFSHEELQLIIQENKDTRQS</sequence>
<dbReference type="EMBL" id="JAGSRH010000005">
    <property type="protein sequence ID" value="MER5076192.1"/>
    <property type="molecule type" value="Genomic_DNA"/>
</dbReference>
<dbReference type="InterPro" id="IPR010106">
    <property type="entry name" value="RpnA"/>
</dbReference>
<dbReference type="Proteomes" id="UP001495779">
    <property type="component" value="Unassembled WGS sequence"/>
</dbReference>
<evidence type="ECO:0000256" key="1">
    <source>
        <dbReference type="ARBA" id="ARBA00009787"/>
    </source>
</evidence>
<dbReference type="PANTHER" id="PTHR34611:SF2">
    <property type="entry name" value="INACTIVE RECOMBINATION-PROMOTING NUCLEASE-LIKE PROTEIN RPNE-RELATED"/>
    <property type="match status" value="1"/>
</dbReference>
<dbReference type="PANTHER" id="PTHR34611">
    <property type="match status" value="1"/>
</dbReference>
<dbReference type="GO" id="GO:1990238">
    <property type="term" value="F:double-stranded DNA endonuclease activity"/>
    <property type="evidence" value="ECO:0007669"/>
    <property type="project" value="TreeGrafter"/>
</dbReference>
<evidence type="ECO:0000313" key="4">
    <source>
        <dbReference type="EMBL" id="MER5076192.1"/>
    </source>
</evidence>
<name>A0AAI9I0G1_PROST</name>
<reference evidence="3" key="2">
    <citation type="submission" date="2024-02" db="EMBL/GenBank/DDBJ databases">
        <authorList>
            <consortium name="Clinical and Environmental Microbiology Branch: Whole genome sequencing antimicrobial resistance pathogens in the healthcare setting"/>
        </authorList>
    </citation>
    <scope>NUCLEOTIDE SEQUENCE</scope>
    <source>
        <strain evidence="3">2020GO-00142</strain>
    </source>
</reference>
<dbReference type="RefSeq" id="WP_249999356.1">
    <property type="nucleotide sequence ID" value="NZ_CP095443.1"/>
</dbReference>
<dbReference type="EMBL" id="AAZDVE040000014">
    <property type="protein sequence ID" value="EMP9433113.1"/>
    <property type="molecule type" value="Genomic_DNA"/>
</dbReference>
<accession>A0AAI9I0G1</accession>
<evidence type="ECO:0000313" key="5">
    <source>
        <dbReference type="Proteomes" id="UP001495779"/>
    </source>
</evidence>
<protein>
    <submittedName>
        <fullName evidence="3">Rpn family recombination-promoting nuclease/putative transposase</fullName>
    </submittedName>
</protein>
<dbReference type="InterPro" id="IPR051699">
    <property type="entry name" value="Rpn/YhgA-like_nuclease"/>
</dbReference>
<dbReference type="GO" id="GO:0006310">
    <property type="term" value="P:DNA recombination"/>
    <property type="evidence" value="ECO:0007669"/>
    <property type="project" value="TreeGrafter"/>
</dbReference>
<reference evidence="4 5" key="1">
    <citation type="submission" date="2021-04" db="EMBL/GenBank/DDBJ databases">
        <title>Determining the burden of carbapenem-resistant Enterobacterales from a tertiary public heath setting in Bangladesh: a clinical, epidemiological, and molecular study.</title>
        <authorList>
            <person name="Farzana R."/>
            <person name="Walsh T.R."/>
        </authorList>
    </citation>
    <scope>NUCLEOTIDE SEQUENCE [LARGE SCALE GENOMIC DNA]</scope>
    <source>
        <strain evidence="4">Dmpro_s316</strain>
        <strain evidence="5">dmpro_s316</strain>
    </source>
</reference>
<comment type="caution">
    <text evidence="3">The sequence shown here is derived from an EMBL/GenBank/DDBJ whole genome shotgun (WGS) entry which is preliminary data.</text>
</comment>
<evidence type="ECO:0000259" key="2">
    <source>
        <dbReference type="Pfam" id="PF04754"/>
    </source>
</evidence>
<dbReference type="InterPro" id="IPR006842">
    <property type="entry name" value="Transposase_31"/>
</dbReference>
<comment type="similarity">
    <text evidence="1">Belongs to the Rpn/YhgA-like nuclease family.</text>
</comment>